<evidence type="ECO:0000313" key="9">
    <source>
        <dbReference type="EMBL" id="PWR23586.1"/>
    </source>
</evidence>
<dbReference type="InterPro" id="IPR012340">
    <property type="entry name" value="NA-bd_OB-fold"/>
</dbReference>
<evidence type="ECO:0000256" key="1">
    <source>
        <dbReference type="ARBA" id="ARBA00007452"/>
    </source>
</evidence>
<proteinExistence type="inferred from homology"/>
<dbReference type="PANTHER" id="PTHR33991">
    <property type="entry name" value="DNA REPAIR PROTEIN RECO"/>
    <property type="match status" value="1"/>
</dbReference>
<dbReference type="Pfam" id="PF02565">
    <property type="entry name" value="RecO_C"/>
    <property type="match status" value="1"/>
</dbReference>
<keyword evidence="10" id="KW-1185">Reference proteome</keyword>
<dbReference type="EMBL" id="QGLF01000001">
    <property type="protein sequence ID" value="PWR23586.1"/>
    <property type="molecule type" value="Genomic_DNA"/>
</dbReference>
<comment type="similarity">
    <text evidence="1 7">Belongs to the RecO family.</text>
</comment>
<keyword evidence="5 7" id="KW-0234">DNA repair</keyword>
<dbReference type="AlphaFoldDB" id="A0A317EBH9"/>
<evidence type="ECO:0000259" key="8">
    <source>
        <dbReference type="Pfam" id="PF11967"/>
    </source>
</evidence>
<evidence type="ECO:0000313" key="10">
    <source>
        <dbReference type="Proteomes" id="UP000246077"/>
    </source>
</evidence>
<evidence type="ECO:0000256" key="7">
    <source>
        <dbReference type="HAMAP-Rule" id="MF_00201"/>
    </source>
</evidence>
<keyword evidence="3 7" id="KW-0227">DNA damage</keyword>
<comment type="caution">
    <text evidence="9">The sequence shown here is derived from an EMBL/GenBank/DDBJ whole genome shotgun (WGS) entry which is preliminary data.</text>
</comment>
<evidence type="ECO:0000256" key="3">
    <source>
        <dbReference type="ARBA" id="ARBA00022763"/>
    </source>
</evidence>
<name>A0A317EBH9_9PROT</name>
<dbReference type="SUPFAM" id="SSF50249">
    <property type="entry name" value="Nucleic acid-binding proteins"/>
    <property type="match status" value="1"/>
</dbReference>
<protein>
    <recommendedName>
        <fullName evidence="2 7">DNA repair protein RecO</fullName>
    </recommendedName>
    <alternativeName>
        <fullName evidence="6 7">Recombination protein O</fullName>
    </alternativeName>
</protein>
<keyword evidence="4 7" id="KW-0233">DNA recombination</keyword>
<dbReference type="GO" id="GO:0006302">
    <property type="term" value="P:double-strand break repair"/>
    <property type="evidence" value="ECO:0007669"/>
    <property type="project" value="TreeGrafter"/>
</dbReference>
<reference evidence="10" key="1">
    <citation type="submission" date="2018-05" db="EMBL/GenBank/DDBJ databases">
        <title>Zavarzinia sp. HR-AS.</title>
        <authorList>
            <person name="Lee Y."/>
            <person name="Jeon C.O."/>
        </authorList>
    </citation>
    <scope>NUCLEOTIDE SEQUENCE [LARGE SCALE GENOMIC DNA]</scope>
    <source>
        <strain evidence="10">DSM 1231</strain>
    </source>
</reference>
<evidence type="ECO:0000256" key="4">
    <source>
        <dbReference type="ARBA" id="ARBA00023172"/>
    </source>
</evidence>
<sequence>MDWRDRGIVLAVRPLGERDAVLSLFTRDHGRHPGLVRGGAGRRLTPLLQPGNELHAVWRARLSDHLGTYGLEPGAAHGAQALDSARKLAALSAVCAVLETALPEREVHARLFDGLEVFLQVLAADGPYAALLVRLELEVLADLGFGLDLGACAVTGATAGLTHVSPRTGRAVSAAAAAPYGDRLLRLPAFLAGGGAADPGEIADGLALTGHFLERHVLAPQGRGLPAARIRLASLLGSGPAIC</sequence>
<dbReference type="InterPro" id="IPR042242">
    <property type="entry name" value="RecO_C"/>
</dbReference>
<dbReference type="Gene3D" id="1.20.1440.120">
    <property type="entry name" value="Recombination protein O, C-terminal domain"/>
    <property type="match status" value="1"/>
</dbReference>
<dbReference type="GO" id="GO:0006310">
    <property type="term" value="P:DNA recombination"/>
    <property type="evidence" value="ECO:0007669"/>
    <property type="project" value="UniProtKB-UniRule"/>
</dbReference>
<evidence type="ECO:0000256" key="2">
    <source>
        <dbReference type="ARBA" id="ARBA00021310"/>
    </source>
</evidence>
<feature type="domain" description="DNA replication/recombination mediator RecO N-terminal" evidence="8">
    <location>
        <begin position="1"/>
        <end position="68"/>
    </location>
</feature>
<dbReference type="InterPro" id="IPR037278">
    <property type="entry name" value="ARFGAP/RecO"/>
</dbReference>
<dbReference type="InterPro" id="IPR003717">
    <property type="entry name" value="RecO"/>
</dbReference>
<dbReference type="OrthoDB" id="9804792at2"/>
<dbReference type="RefSeq" id="WP_109919618.1">
    <property type="nucleotide sequence ID" value="NZ_QGLF01000001.1"/>
</dbReference>
<dbReference type="HAMAP" id="MF_00201">
    <property type="entry name" value="RecO"/>
    <property type="match status" value="1"/>
</dbReference>
<dbReference type="Gene3D" id="2.40.50.140">
    <property type="entry name" value="Nucleic acid-binding proteins"/>
    <property type="match status" value="1"/>
</dbReference>
<evidence type="ECO:0000256" key="6">
    <source>
        <dbReference type="ARBA" id="ARBA00033409"/>
    </source>
</evidence>
<dbReference type="NCBIfam" id="TIGR00613">
    <property type="entry name" value="reco"/>
    <property type="match status" value="1"/>
</dbReference>
<dbReference type="SUPFAM" id="SSF57863">
    <property type="entry name" value="ArfGap/RecO-like zinc finger"/>
    <property type="match status" value="1"/>
</dbReference>
<dbReference type="PANTHER" id="PTHR33991:SF1">
    <property type="entry name" value="DNA REPAIR PROTEIN RECO"/>
    <property type="match status" value="1"/>
</dbReference>
<organism evidence="9 10">
    <name type="scientific">Zavarzinia compransoris</name>
    <dbReference type="NCBI Taxonomy" id="1264899"/>
    <lineage>
        <taxon>Bacteria</taxon>
        <taxon>Pseudomonadati</taxon>
        <taxon>Pseudomonadota</taxon>
        <taxon>Alphaproteobacteria</taxon>
        <taxon>Rhodospirillales</taxon>
        <taxon>Zavarziniaceae</taxon>
        <taxon>Zavarzinia</taxon>
    </lineage>
</organism>
<evidence type="ECO:0000256" key="5">
    <source>
        <dbReference type="ARBA" id="ARBA00023204"/>
    </source>
</evidence>
<dbReference type="InterPro" id="IPR022572">
    <property type="entry name" value="DNA_rep/recomb_RecO_N"/>
</dbReference>
<dbReference type="Pfam" id="PF11967">
    <property type="entry name" value="RecO_N"/>
    <property type="match status" value="1"/>
</dbReference>
<dbReference type="GO" id="GO:0043590">
    <property type="term" value="C:bacterial nucleoid"/>
    <property type="evidence" value="ECO:0007669"/>
    <property type="project" value="TreeGrafter"/>
</dbReference>
<gene>
    <name evidence="7" type="primary">recO</name>
    <name evidence="9" type="ORF">DKG75_03185</name>
</gene>
<comment type="function">
    <text evidence="7">Involved in DNA repair and RecF pathway recombination.</text>
</comment>
<accession>A0A317EBH9</accession>
<dbReference type="Proteomes" id="UP000246077">
    <property type="component" value="Unassembled WGS sequence"/>
</dbReference>